<dbReference type="AlphaFoldDB" id="A0A7G9QXA5"/>
<accession>A0A7G9QXA5</accession>
<evidence type="ECO:0008006" key="4">
    <source>
        <dbReference type="Google" id="ProtNLM"/>
    </source>
</evidence>
<dbReference type="Proteomes" id="UP000515977">
    <property type="component" value="Chromosome"/>
</dbReference>
<dbReference type="EMBL" id="CP060711">
    <property type="protein sequence ID" value="QNN47980.1"/>
    <property type="molecule type" value="Genomic_DNA"/>
</dbReference>
<organism evidence="2 3">
    <name type="scientific">Thermomonas brevis</name>
    <dbReference type="NCBI Taxonomy" id="215691"/>
    <lineage>
        <taxon>Bacteria</taxon>
        <taxon>Pseudomonadati</taxon>
        <taxon>Pseudomonadota</taxon>
        <taxon>Gammaproteobacteria</taxon>
        <taxon>Lysobacterales</taxon>
        <taxon>Lysobacteraceae</taxon>
        <taxon>Thermomonas</taxon>
    </lineage>
</organism>
<dbReference type="KEGG" id="tbv:H9L17_07630"/>
<reference evidence="2 3" key="1">
    <citation type="submission" date="2020-08" db="EMBL/GenBank/DDBJ databases">
        <title>Genome sequence of Thermomonas brevis KACC 16975T.</title>
        <authorList>
            <person name="Hyun D.-W."/>
            <person name="Bae J.-W."/>
        </authorList>
    </citation>
    <scope>NUCLEOTIDE SEQUENCE [LARGE SCALE GENOMIC DNA]</scope>
    <source>
        <strain evidence="2 3">KACC 16975</strain>
    </source>
</reference>
<sequence>MAKRPSLADPPTQLAAEPDLSPAHKRAIEGALRWAWQQLVAANDVVLNDGSEEAITAALETQLGRMEHGCRVAPGLKDFDHPVRGAKQRTADGRIEKQPDLTFRPPTSRYQRVTNTASWGCFVECKLIEDGHDSRTVKSYSDEGIRRFAVGEYAARMPSAMMIAFVRGNRRPADSLEPLLPLHGATTITRGRSEDTCSTQHPRRALVPSCVDVVVIHLWLLVPSKLAA</sequence>
<gene>
    <name evidence="2" type="ORF">H9L17_07630</name>
</gene>
<feature type="region of interest" description="Disordered" evidence="1">
    <location>
        <begin position="1"/>
        <end position="21"/>
    </location>
</feature>
<dbReference type="RefSeq" id="WP_187571723.1">
    <property type="nucleotide sequence ID" value="NZ_CP060711.1"/>
</dbReference>
<name>A0A7G9QXA5_9GAMM</name>
<evidence type="ECO:0000313" key="3">
    <source>
        <dbReference type="Proteomes" id="UP000515977"/>
    </source>
</evidence>
<evidence type="ECO:0000313" key="2">
    <source>
        <dbReference type="EMBL" id="QNN47980.1"/>
    </source>
</evidence>
<keyword evidence="3" id="KW-1185">Reference proteome</keyword>
<proteinExistence type="predicted"/>
<protein>
    <recommendedName>
        <fullName evidence="4">Restriction endonuclease</fullName>
    </recommendedName>
</protein>
<evidence type="ECO:0000256" key="1">
    <source>
        <dbReference type="SAM" id="MobiDB-lite"/>
    </source>
</evidence>